<dbReference type="InterPro" id="IPR017853">
    <property type="entry name" value="GH"/>
</dbReference>
<keyword evidence="7 9" id="KW-0320">Glycogen biosynthesis</keyword>
<comment type="subunit">
    <text evidence="9">Monomer.</text>
</comment>
<dbReference type="InterPro" id="IPR013783">
    <property type="entry name" value="Ig-like_fold"/>
</dbReference>
<gene>
    <name evidence="9" type="primary">glgB</name>
    <name evidence="12" type="ORF">JOF54_000521</name>
</gene>
<keyword evidence="4 9" id="KW-0321">Glycogen metabolism</keyword>
<feature type="active site" description="Proton donor" evidence="9">
    <location>
        <position position="364"/>
    </location>
</feature>
<feature type="compositionally biased region" description="Basic residues" evidence="10">
    <location>
        <begin position="736"/>
        <end position="745"/>
    </location>
</feature>
<evidence type="ECO:0000256" key="4">
    <source>
        <dbReference type="ARBA" id="ARBA00022600"/>
    </source>
</evidence>
<dbReference type="NCBIfam" id="NF008967">
    <property type="entry name" value="PRK12313.1"/>
    <property type="match status" value="1"/>
</dbReference>
<evidence type="ECO:0000313" key="13">
    <source>
        <dbReference type="Proteomes" id="UP000758168"/>
    </source>
</evidence>
<comment type="catalytic activity">
    <reaction evidence="1 9">
        <text>Transfers a segment of a (1-&gt;4)-alpha-D-glucan chain to a primary hydroxy group in a similar glucan chain.</text>
        <dbReference type="EC" id="2.4.1.18"/>
    </reaction>
</comment>
<keyword evidence="5 9" id="KW-0328">Glycosyltransferase</keyword>
<proteinExistence type="inferred from homology"/>
<feature type="compositionally biased region" description="Polar residues" evidence="10">
    <location>
        <begin position="657"/>
        <end position="668"/>
    </location>
</feature>
<dbReference type="SMART" id="SM00642">
    <property type="entry name" value="Aamy"/>
    <property type="match status" value="1"/>
</dbReference>
<dbReference type="Gene3D" id="3.20.20.80">
    <property type="entry name" value="Glycosidases"/>
    <property type="match status" value="1"/>
</dbReference>
<evidence type="ECO:0000256" key="10">
    <source>
        <dbReference type="SAM" id="MobiDB-lite"/>
    </source>
</evidence>
<dbReference type="Proteomes" id="UP000758168">
    <property type="component" value="Unassembled WGS sequence"/>
</dbReference>
<accession>A0ABS4Z3H7</accession>
<dbReference type="EMBL" id="JAGIOB010000001">
    <property type="protein sequence ID" value="MBP2415599.1"/>
    <property type="molecule type" value="Genomic_DNA"/>
</dbReference>
<dbReference type="SUPFAM" id="SSF81296">
    <property type="entry name" value="E set domains"/>
    <property type="match status" value="1"/>
</dbReference>
<comment type="caution">
    <text evidence="12">The sequence shown here is derived from an EMBL/GenBank/DDBJ whole genome shotgun (WGS) entry which is preliminary data.</text>
</comment>
<dbReference type="RefSeq" id="WP_210052726.1">
    <property type="nucleotide sequence ID" value="NZ_JAGIOB010000001.1"/>
</dbReference>
<evidence type="ECO:0000259" key="11">
    <source>
        <dbReference type="SMART" id="SM00642"/>
    </source>
</evidence>
<dbReference type="Gene3D" id="2.60.40.1180">
    <property type="entry name" value="Golgi alpha-mannosidase II"/>
    <property type="match status" value="1"/>
</dbReference>
<dbReference type="InterPro" id="IPR044143">
    <property type="entry name" value="GlgB_N_E_set_prok"/>
</dbReference>
<dbReference type="SUPFAM" id="SSF51011">
    <property type="entry name" value="Glycosyl hydrolase domain"/>
    <property type="match status" value="1"/>
</dbReference>
<keyword evidence="8 9" id="KW-0119">Carbohydrate metabolism</keyword>
<feature type="compositionally biased region" description="Low complexity" evidence="10">
    <location>
        <begin position="697"/>
        <end position="706"/>
    </location>
</feature>
<evidence type="ECO:0000256" key="8">
    <source>
        <dbReference type="ARBA" id="ARBA00023277"/>
    </source>
</evidence>
<feature type="region of interest" description="Disordered" evidence="10">
    <location>
        <begin position="639"/>
        <end position="745"/>
    </location>
</feature>
<dbReference type="PIRSF" id="PIRSF000463">
    <property type="entry name" value="GlgB"/>
    <property type="match status" value="1"/>
</dbReference>
<dbReference type="CDD" id="cd02855">
    <property type="entry name" value="E_set_GBE_prok_N"/>
    <property type="match status" value="1"/>
</dbReference>
<dbReference type="EC" id="2.4.1.18" evidence="9"/>
<evidence type="ECO:0000256" key="6">
    <source>
        <dbReference type="ARBA" id="ARBA00022679"/>
    </source>
</evidence>
<dbReference type="InterPro" id="IPR013780">
    <property type="entry name" value="Glyco_hydro_b"/>
</dbReference>
<dbReference type="InterPro" id="IPR037439">
    <property type="entry name" value="Branching_enzy"/>
</dbReference>
<dbReference type="NCBIfam" id="TIGR01515">
    <property type="entry name" value="branching_enzym"/>
    <property type="match status" value="1"/>
</dbReference>
<organism evidence="12 13">
    <name type="scientific">Microlunatus capsulatus</name>
    <dbReference type="NCBI Taxonomy" id="99117"/>
    <lineage>
        <taxon>Bacteria</taxon>
        <taxon>Bacillati</taxon>
        <taxon>Actinomycetota</taxon>
        <taxon>Actinomycetes</taxon>
        <taxon>Propionibacteriales</taxon>
        <taxon>Propionibacteriaceae</taxon>
        <taxon>Microlunatus</taxon>
    </lineage>
</organism>
<dbReference type="PANTHER" id="PTHR43651">
    <property type="entry name" value="1,4-ALPHA-GLUCAN-BRANCHING ENZYME"/>
    <property type="match status" value="1"/>
</dbReference>
<dbReference type="InterPro" id="IPR006048">
    <property type="entry name" value="A-amylase/branching_C"/>
</dbReference>
<keyword evidence="6 9" id="KW-0808">Transferase</keyword>
<dbReference type="NCBIfam" id="NF003811">
    <property type="entry name" value="PRK05402.1"/>
    <property type="match status" value="1"/>
</dbReference>
<keyword evidence="13" id="KW-1185">Reference proteome</keyword>
<dbReference type="InterPro" id="IPR004193">
    <property type="entry name" value="Glyco_hydro_13_N"/>
</dbReference>
<dbReference type="Pfam" id="PF02922">
    <property type="entry name" value="CBM_48"/>
    <property type="match status" value="1"/>
</dbReference>
<evidence type="ECO:0000256" key="3">
    <source>
        <dbReference type="ARBA" id="ARBA00009000"/>
    </source>
</evidence>
<reference evidence="12 13" key="1">
    <citation type="submission" date="2021-03" db="EMBL/GenBank/DDBJ databases">
        <title>Sequencing the genomes of 1000 actinobacteria strains.</title>
        <authorList>
            <person name="Klenk H.-P."/>
        </authorList>
    </citation>
    <scope>NUCLEOTIDE SEQUENCE [LARGE SCALE GENOMIC DNA]</scope>
    <source>
        <strain evidence="12 13">DSM 12936</strain>
    </source>
</reference>
<protein>
    <recommendedName>
        <fullName evidence="9">1,4-alpha-glucan branching enzyme GlgB</fullName>
        <ecNumber evidence="9">2.4.1.18</ecNumber>
    </recommendedName>
    <alternativeName>
        <fullName evidence="9">1,4-alpha-D-glucan:1,4-alpha-D-glucan 6-glucosyl-transferase</fullName>
    </alternativeName>
    <alternativeName>
        <fullName evidence="9">Alpha-(1-&gt;4)-glucan branching enzyme</fullName>
    </alternativeName>
    <alternativeName>
        <fullName evidence="9">Glycogen branching enzyme</fullName>
        <shortName evidence="9">BE</shortName>
    </alternativeName>
</protein>
<dbReference type="CDD" id="cd11322">
    <property type="entry name" value="AmyAc_Glg_BE"/>
    <property type="match status" value="1"/>
</dbReference>
<comment type="function">
    <text evidence="9">Catalyzes the formation of the alpha-1,6-glucosidic linkages in glycogen by scission of a 1,4-alpha-linked oligosaccharide from growing alpha-1,4-glucan chains and the subsequent attachment of the oligosaccharide to the alpha-1,6 position.</text>
</comment>
<dbReference type="GO" id="GO:0003844">
    <property type="term" value="F:1,4-alpha-glucan branching enzyme activity"/>
    <property type="evidence" value="ECO:0007669"/>
    <property type="project" value="UniProtKB-EC"/>
</dbReference>
<feature type="domain" description="Glycosyl hydrolase family 13 catalytic" evidence="11">
    <location>
        <begin position="159"/>
        <end position="514"/>
    </location>
</feature>
<evidence type="ECO:0000256" key="7">
    <source>
        <dbReference type="ARBA" id="ARBA00023056"/>
    </source>
</evidence>
<comment type="similarity">
    <text evidence="3 9">Belongs to the glycosyl hydrolase 13 family. GlgB subfamily.</text>
</comment>
<feature type="active site" description="Nucleophile" evidence="9">
    <location>
        <position position="311"/>
    </location>
</feature>
<dbReference type="SUPFAM" id="SSF51445">
    <property type="entry name" value="(Trans)glycosidases"/>
    <property type="match status" value="1"/>
</dbReference>
<feature type="compositionally biased region" description="Low complexity" evidence="10">
    <location>
        <begin position="669"/>
        <end position="681"/>
    </location>
</feature>
<evidence type="ECO:0000256" key="2">
    <source>
        <dbReference type="ARBA" id="ARBA00004964"/>
    </source>
</evidence>
<evidence type="ECO:0000256" key="1">
    <source>
        <dbReference type="ARBA" id="ARBA00000826"/>
    </source>
</evidence>
<comment type="pathway">
    <text evidence="2 9">Glycan biosynthesis; glycogen biosynthesis.</text>
</comment>
<dbReference type="InterPro" id="IPR006407">
    <property type="entry name" value="GlgB"/>
</dbReference>
<dbReference type="InterPro" id="IPR014756">
    <property type="entry name" value="Ig_E-set"/>
</dbReference>
<dbReference type="InterPro" id="IPR006047">
    <property type="entry name" value="GH13_cat_dom"/>
</dbReference>
<name>A0ABS4Z3H7_9ACTN</name>
<dbReference type="Pfam" id="PF02806">
    <property type="entry name" value="Alpha-amylase_C"/>
    <property type="match status" value="1"/>
</dbReference>
<dbReference type="PANTHER" id="PTHR43651:SF3">
    <property type="entry name" value="1,4-ALPHA-GLUCAN-BRANCHING ENZYME"/>
    <property type="match status" value="1"/>
</dbReference>
<evidence type="ECO:0000256" key="9">
    <source>
        <dbReference type="HAMAP-Rule" id="MF_00685"/>
    </source>
</evidence>
<evidence type="ECO:0000313" key="12">
    <source>
        <dbReference type="EMBL" id="MBP2415599.1"/>
    </source>
</evidence>
<dbReference type="HAMAP" id="MF_00685">
    <property type="entry name" value="GlgB"/>
    <property type="match status" value="1"/>
</dbReference>
<evidence type="ECO:0000256" key="5">
    <source>
        <dbReference type="ARBA" id="ARBA00022676"/>
    </source>
</evidence>
<dbReference type="Gene3D" id="2.60.40.10">
    <property type="entry name" value="Immunoglobulins"/>
    <property type="match status" value="1"/>
</dbReference>
<sequence>MAFDLSAGLTGETLSGFHAGHDTECWRRLGAVEASVHDSERGELHGTRFSVWAPNAQTVRLVGDFNGWNGDAGQMHLVPGSGVWALFVEGVGTGALYKFEVLGSDGVWRLKADPMARFCEAAPHTASIVHTSSYTWGDDEWLWYRGQKTQHTEQVSVYEVHLGSWRRGLTYVELAEQLVEYVTWQGYTHVELMPVAEHPYEGSWGYHVTGYFAPVSRFGSPDEFRFLVDSLHRAGVGVIVDWVPGHFATDPWALQRFDGTALYEHEDPKLGWHPDWGSYIFNFGRNEVQSFLISNAYYWLEEFHIDGLRIDAVASMLYLDYSRDAGQWIPNKYGGNENLEAVSLLQRVNQHNYARKPGIMMIAEESTSWPGVTRAVDAGGLGFGFKWNMGWMNDSLRYLGREPVYRQHHHHEMTFAMAYAYSENYILPISHDEVVHGKGSMFERAPEDAWRKFGTLRAFYSFMWSHPGKQLLFMGTEFGQRREFSEQRSLDWEESAAPGHRGVQRLVKDLNAIQKANPALHALDTDPAGFSWISADDRGGNVFSYLRYDGEGQMIACLANFAAEPRTDYRIGLPAEGVWEEILNTDSEVYDGTGQFGNLGRVVAGAVPSHGYPASATVTIPPLGSVWFRFLPVAEEATPEEDARVEAGQRAVAKQASPRSRTRAVTTTAPEAGADDASAAPKRSRRSKADAKPSQPAATAGTASAARPDAKNKAAVASPSSAAETPVEDPAPAPAKRGRTRRSAG</sequence>